<sequence length="81" mass="9378">MGSNFFQIHLISQKFFMICALMERVKFGYPEYEISLNIAKILLDAVDSDVDRLSTSMQEQNQLEEEEEEIEIVVEDDVASN</sequence>
<keyword evidence="2" id="KW-1185">Reference proteome</keyword>
<gene>
    <name evidence="1" type="ORF">CBOVIS_LOCUS12943</name>
</gene>
<comment type="caution">
    <text evidence="1">The sequence shown here is derived from an EMBL/GenBank/DDBJ whole genome shotgun (WGS) entry which is preliminary data.</text>
</comment>
<proteinExistence type="predicted"/>
<reference evidence="1 2" key="1">
    <citation type="submission" date="2020-04" db="EMBL/GenBank/DDBJ databases">
        <authorList>
            <person name="Laetsch R D."/>
            <person name="Stevens L."/>
            <person name="Kumar S."/>
            <person name="Blaxter L. M."/>
        </authorList>
    </citation>
    <scope>NUCLEOTIDE SEQUENCE [LARGE SCALE GENOMIC DNA]</scope>
</reference>
<dbReference type="AlphaFoldDB" id="A0A8S1FC47"/>
<evidence type="ECO:0000313" key="1">
    <source>
        <dbReference type="EMBL" id="CAB3411560.1"/>
    </source>
</evidence>
<organism evidence="1 2">
    <name type="scientific">Caenorhabditis bovis</name>
    <dbReference type="NCBI Taxonomy" id="2654633"/>
    <lineage>
        <taxon>Eukaryota</taxon>
        <taxon>Metazoa</taxon>
        <taxon>Ecdysozoa</taxon>
        <taxon>Nematoda</taxon>
        <taxon>Chromadorea</taxon>
        <taxon>Rhabditida</taxon>
        <taxon>Rhabditina</taxon>
        <taxon>Rhabditomorpha</taxon>
        <taxon>Rhabditoidea</taxon>
        <taxon>Rhabditidae</taxon>
        <taxon>Peloderinae</taxon>
        <taxon>Caenorhabditis</taxon>
    </lineage>
</organism>
<protein>
    <submittedName>
        <fullName evidence="1">Uncharacterized protein</fullName>
    </submittedName>
</protein>
<dbReference type="EMBL" id="CADEPM010000014">
    <property type="protein sequence ID" value="CAB3411560.1"/>
    <property type="molecule type" value="Genomic_DNA"/>
</dbReference>
<name>A0A8S1FC47_9PELO</name>
<accession>A0A8S1FC47</accession>
<dbReference type="Proteomes" id="UP000494206">
    <property type="component" value="Unassembled WGS sequence"/>
</dbReference>
<evidence type="ECO:0000313" key="2">
    <source>
        <dbReference type="Proteomes" id="UP000494206"/>
    </source>
</evidence>